<dbReference type="AlphaFoldDB" id="A0A3Q7ED17"/>
<dbReference type="PANTHER" id="PTHR48302">
    <property type="entry name" value="ULP1 PROTEASE FAMILY, C-TERMINAL CATALYTIC DOMAIN CONTAINING PROTEIN"/>
    <property type="match status" value="1"/>
</dbReference>
<sequence length="581" mass="66356">MDEKKKYYRIDGMPLAMQIWIYECCSAVDSNIAVKKINRIPKIVNWMTRNSRIHYEFLMEGMFSDNGNPLKFKNIEPSLKEIAFYQLESKSTANTKNTFQIVSDKDDDKDDDFTSKPPSHKPHNKEKGLRLKDKRPTVLNDCRKAKSTTLNSDSNPLEDNVSVQEMHNCPDDSANRTPPRSSKEPQDTKADEIGLLRQDLASFKNYANNEFKEFQLFIMGNFRQVMDVLNRSCRESGAPRQEDATEYPSHVPNWSNNNQISNVMDKPHCDANEVRTPRFVLQEHVKINVKEYLQPVQIHIQDPLTVHEQPNDINVFQNHDIQQPQSQIELIDALLPDIDAIKPKKNDVVHSEVVVHPEGVVYDTTPVPVKRNRHPDRLSGDGNVIQNDGIQQPQPQFELLDALLPDIDTIYPKKNVVVHSEVVVRSEGGVYDNTRVLVQTIIHSDQLICSPYSTNIGSSSDLFDDYCLWLSEGLLASHMNKMHDEDRAAGHNYHVTEEIQKLGQLLSMYVSMEIGNDSDDTEDNHFAYDVTCVEDIPQQGSDFLDCGIYLLAFAEYLSEGEGIPVKYLDSKLHRIRYGALL</sequence>
<dbReference type="STRING" id="4081.A0A3Q7ED17"/>
<dbReference type="InterPro" id="IPR038765">
    <property type="entry name" value="Papain-like_cys_pep_sf"/>
</dbReference>
<evidence type="ECO:0000313" key="3">
    <source>
        <dbReference type="Proteomes" id="UP000004994"/>
    </source>
</evidence>
<organism evidence="2">
    <name type="scientific">Solanum lycopersicum</name>
    <name type="common">Tomato</name>
    <name type="synonym">Lycopersicon esculentum</name>
    <dbReference type="NCBI Taxonomy" id="4081"/>
    <lineage>
        <taxon>Eukaryota</taxon>
        <taxon>Viridiplantae</taxon>
        <taxon>Streptophyta</taxon>
        <taxon>Embryophyta</taxon>
        <taxon>Tracheophyta</taxon>
        <taxon>Spermatophyta</taxon>
        <taxon>Magnoliopsida</taxon>
        <taxon>eudicotyledons</taxon>
        <taxon>Gunneridae</taxon>
        <taxon>Pentapetalae</taxon>
        <taxon>asterids</taxon>
        <taxon>lamiids</taxon>
        <taxon>Solanales</taxon>
        <taxon>Solanaceae</taxon>
        <taxon>Solanoideae</taxon>
        <taxon>Solaneae</taxon>
        <taxon>Solanum</taxon>
        <taxon>Solanum subgen. Lycopersicon</taxon>
    </lineage>
</organism>
<evidence type="ECO:0000313" key="2">
    <source>
        <dbReference type="EnsemblPlants" id="Solyc01g049970.2.1"/>
    </source>
</evidence>
<feature type="compositionally biased region" description="Basic and acidic residues" evidence="1">
    <location>
        <begin position="181"/>
        <end position="190"/>
    </location>
</feature>
<feature type="region of interest" description="Disordered" evidence="1">
    <location>
        <begin position="236"/>
        <end position="257"/>
    </location>
</feature>
<feature type="compositionally biased region" description="Polar residues" evidence="1">
    <location>
        <begin position="147"/>
        <end position="165"/>
    </location>
</feature>
<dbReference type="Gramene" id="Solyc01g049970.2.1">
    <property type="protein sequence ID" value="Solyc01g049970.2.1"/>
    <property type="gene ID" value="Solyc01g049970.2"/>
</dbReference>
<name>A0A3Q7ED17_SOLLC</name>
<accession>A0A3Q7ED17</accession>
<reference evidence="2" key="2">
    <citation type="submission" date="2019-01" db="UniProtKB">
        <authorList>
            <consortium name="EnsemblPlants"/>
        </authorList>
    </citation>
    <scope>IDENTIFICATION</scope>
    <source>
        <strain evidence="2">cv. Heinz 1706</strain>
    </source>
</reference>
<feature type="region of interest" description="Disordered" evidence="1">
    <location>
        <begin position="98"/>
        <end position="190"/>
    </location>
</feature>
<dbReference type="InParanoid" id="A0A3Q7ED17"/>
<reference evidence="2" key="1">
    <citation type="journal article" date="2012" name="Nature">
        <title>The tomato genome sequence provides insights into fleshy fruit evolution.</title>
        <authorList>
            <consortium name="Tomato Genome Consortium"/>
        </authorList>
    </citation>
    <scope>NUCLEOTIDE SEQUENCE [LARGE SCALE GENOMIC DNA]</scope>
    <source>
        <strain evidence="2">cv. Heinz 1706</strain>
    </source>
</reference>
<feature type="compositionally biased region" description="Basic and acidic residues" evidence="1">
    <location>
        <begin position="125"/>
        <end position="144"/>
    </location>
</feature>
<dbReference type="EnsemblPlants" id="Solyc01g049970.2.1">
    <property type="protein sequence ID" value="Solyc01g049970.2.1"/>
    <property type="gene ID" value="Solyc01g049970.2"/>
</dbReference>
<protein>
    <recommendedName>
        <fullName evidence="4">Ubiquitin-like protease family profile domain-containing protein</fullName>
    </recommendedName>
</protein>
<evidence type="ECO:0008006" key="4">
    <source>
        <dbReference type="Google" id="ProtNLM"/>
    </source>
</evidence>
<proteinExistence type="predicted"/>
<dbReference type="Proteomes" id="UP000004994">
    <property type="component" value="Chromosome 1"/>
</dbReference>
<dbReference type="OMA" id="KERCIHA"/>
<keyword evidence="3" id="KW-1185">Reference proteome</keyword>
<dbReference type="SUPFAM" id="SSF54001">
    <property type="entry name" value="Cysteine proteinases"/>
    <property type="match status" value="1"/>
</dbReference>
<evidence type="ECO:0000256" key="1">
    <source>
        <dbReference type="SAM" id="MobiDB-lite"/>
    </source>
</evidence>
<dbReference type="PANTHER" id="PTHR48302:SF3">
    <property type="entry name" value="DUF1985 DOMAIN-CONTAINING PROTEIN"/>
    <property type="match status" value="1"/>
</dbReference>
<dbReference type="Gene3D" id="3.40.395.10">
    <property type="entry name" value="Adenoviral Proteinase, Chain A"/>
    <property type="match status" value="1"/>
</dbReference>